<sequence>MAVWILPRYIATPTLPTHTTSVPLFFSSFSLLVSVKYMKHLKLWNRSPVISAQLTTSHKRIKPASPQRGHWGVRVQLGAMKIECPSF</sequence>
<name>A0A0E9VGA9_ANGAN</name>
<proteinExistence type="predicted"/>
<reference evidence="1" key="2">
    <citation type="journal article" date="2015" name="Fish Shellfish Immunol.">
        <title>Early steps in the European eel (Anguilla anguilla)-Vibrio vulnificus interaction in the gills: Role of the RtxA13 toxin.</title>
        <authorList>
            <person name="Callol A."/>
            <person name="Pajuelo D."/>
            <person name="Ebbesson L."/>
            <person name="Teles M."/>
            <person name="MacKenzie S."/>
            <person name="Amaro C."/>
        </authorList>
    </citation>
    <scope>NUCLEOTIDE SEQUENCE</scope>
</reference>
<dbReference type="AlphaFoldDB" id="A0A0E9VGA9"/>
<protein>
    <submittedName>
        <fullName evidence="1">Uncharacterized protein</fullName>
    </submittedName>
</protein>
<accession>A0A0E9VGA9</accession>
<organism evidence="1">
    <name type="scientific">Anguilla anguilla</name>
    <name type="common">European freshwater eel</name>
    <name type="synonym">Muraena anguilla</name>
    <dbReference type="NCBI Taxonomy" id="7936"/>
    <lineage>
        <taxon>Eukaryota</taxon>
        <taxon>Metazoa</taxon>
        <taxon>Chordata</taxon>
        <taxon>Craniata</taxon>
        <taxon>Vertebrata</taxon>
        <taxon>Euteleostomi</taxon>
        <taxon>Actinopterygii</taxon>
        <taxon>Neopterygii</taxon>
        <taxon>Teleostei</taxon>
        <taxon>Anguilliformes</taxon>
        <taxon>Anguillidae</taxon>
        <taxon>Anguilla</taxon>
    </lineage>
</organism>
<reference evidence="1" key="1">
    <citation type="submission" date="2014-11" db="EMBL/GenBank/DDBJ databases">
        <authorList>
            <person name="Amaro Gonzalez C."/>
        </authorList>
    </citation>
    <scope>NUCLEOTIDE SEQUENCE</scope>
</reference>
<evidence type="ECO:0000313" key="1">
    <source>
        <dbReference type="EMBL" id="JAH76460.1"/>
    </source>
</evidence>
<dbReference type="EMBL" id="GBXM01032117">
    <property type="protein sequence ID" value="JAH76460.1"/>
    <property type="molecule type" value="Transcribed_RNA"/>
</dbReference>